<feature type="domain" description="Methyltransferase" evidence="1">
    <location>
        <begin position="74"/>
        <end position="159"/>
    </location>
</feature>
<dbReference type="Gene3D" id="3.40.50.150">
    <property type="entry name" value="Vaccinia Virus protein VP39"/>
    <property type="match status" value="1"/>
</dbReference>
<keyword evidence="2" id="KW-0489">Methyltransferase</keyword>
<evidence type="ECO:0000313" key="3">
    <source>
        <dbReference type="Proteomes" id="UP000234331"/>
    </source>
</evidence>
<dbReference type="EMBL" id="FZMO01000030">
    <property type="protein sequence ID" value="SNQ46090.1"/>
    <property type="molecule type" value="Genomic_DNA"/>
</dbReference>
<sequence length="251" mass="26551">MGMTTDPREPVPGDAFGAVLRRCWASGARPGTVFAVLERDDGRVDVEDAARYFAGPDGWIPTERWACAQAVGRVLDVGCGAGRHLLALSGAGHDAVGLEPSAGAAAIARERGGEVVQATVTQPGIGLGAFDTIMMLGNNLGLLGSRERAPEVLASLAALAAPWARLLGCGMDPYRTADDGHLAYHAWNIERGRLPGQATLRVRDGAMATEWFDYLFLSPDELARLLEDSPWSLSGVEWEGASYVAVLDHAA</sequence>
<keyword evidence="2" id="KW-0808">Transferase</keyword>
<organism evidence="2 3">
    <name type="scientific">Frankia canadensis</name>
    <dbReference type="NCBI Taxonomy" id="1836972"/>
    <lineage>
        <taxon>Bacteria</taxon>
        <taxon>Bacillati</taxon>
        <taxon>Actinomycetota</taxon>
        <taxon>Actinomycetes</taxon>
        <taxon>Frankiales</taxon>
        <taxon>Frankiaceae</taxon>
        <taxon>Frankia</taxon>
    </lineage>
</organism>
<dbReference type="Pfam" id="PF13649">
    <property type="entry name" value="Methyltransf_25"/>
    <property type="match status" value="1"/>
</dbReference>
<dbReference type="GO" id="GO:0032259">
    <property type="term" value="P:methylation"/>
    <property type="evidence" value="ECO:0007669"/>
    <property type="project" value="UniProtKB-KW"/>
</dbReference>
<dbReference type="Proteomes" id="UP000234331">
    <property type="component" value="Unassembled WGS sequence"/>
</dbReference>
<name>A0A2I2KKA1_9ACTN</name>
<gene>
    <name evidence="2" type="ORF">FRACA_1250007</name>
</gene>
<protein>
    <submittedName>
        <fullName evidence="2">Methylase involved in ubiquinone/menaquinone biosynthesis</fullName>
    </submittedName>
</protein>
<keyword evidence="2" id="KW-0830">Ubiquinone</keyword>
<evidence type="ECO:0000259" key="1">
    <source>
        <dbReference type="Pfam" id="PF13649"/>
    </source>
</evidence>
<dbReference type="AlphaFoldDB" id="A0A2I2KKA1"/>
<accession>A0A2I2KKA1</accession>
<dbReference type="CDD" id="cd02440">
    <property type="entry name" value="AdoMet_MTases"/>
    <property type="match status" value="1"/>
</dbReference>
<dbReference type="InterPro" id="IPR041698">
    <property type="entry name" value="Methyltransf_25"/>
</dbReference>
<dbReference type="GO" id="GO:0008168">
    <property type="term" value="F:methyltransferase activity"/>
    <property type="evidence" value="ECO:0007669"/>
    <property type="project" value="UniProtKB-KW"/>
</dbReference>
<dbReference type="SUPFAM" id="SSF53335">
    <property type="entry name" value="S-adenosyl-L-methionine-dependent methyltransferases"/>
    <property type="match status" value="1"/>
</dbReference>
<dbReference type="InterPro" id="IPR029063">
    <property type="entry name" value="SAM-dependent_MTases_sf"/>
</dbReference>
<reference evidence="2 3" key="1">
    <citation type="submission" date="2017-06" db="EMBL/GenBank/DDBJ databases">
        <authorList>
            <person name="Kim H.J."/>
            <person name="Triplett B.A."/>
        </authorList>
    </citation>
    <scope>NUCLEOTIDE SEQUENCE [LARGE SCALE GENOMIC DNA]</scope>
    <source>
        <strain evidence="2">FRACA_ARgP5</strain>
    </source>
</reference>
<evidence type="ECO:0000313" key="2">
    <source>
        <dbReference type="EMBL" id="SNQ46090.1"/>
    </source>
</evidence>
<keyword evidence="3" id="KW-1185">Reference proteome</keyword>
<proteinExistence type="predicted"/>